<evidence type="ECO:0000313" key="1">
    <source>
        <dbReference type="EMBL" id="GAG49788.1"/>
    </source>
</evidence>
<gene>
    <name evidence="1" type="ORF">S01H1_75495</name>
</gene>
<feature type="non-terminal residue" evidence="1">
    <location>
        <position position="189"/>
    </location>
</feature>
<organism evidence="1">
    <name type="scientific">marine sediment metagenome</name>
    <dbReference type="NCBI Taxonomy" id="412755"/>
    <lineage>
        <taxon>unclassified sequences</taxon>
        <taxon>metagenomes</taxon>
        <taxon>ecological metagenomes</taxon>
    </lineage>
</organism>
<name>X0YMS3_9ZZZZ</name>
<accession>X0YMS3</accession>
<sequence length="189" mass="20793">MKPSLYDALNHLKDNIPRLAELLKFGDRSEITSWINIVEAKLIPRFSSDFPIVAAICGGGSSGKSTLFNALSGERLAPTGGRAGMNRRVLFSVPAALVEQNRVVSDLVEPFKSDLQPLNDSSELTVPGNPLYVINRSGPEDLVLLDTPDFDTGARGEYINRDVTRMALEASDIFIYIFTNSNYNNRDNT</sequence>
<comment type="caution">
    <text evidence="1">The sequence shown here is derived from an EMBL/GenBank/DDBJ whole genome shotgun (WGS) entry which is preliminary data.</text>
</comment>
<dbReference type="AlphaFoldDB" id="X0YMS3"/>
<dbReference type="InterPro" id="IPR027417">
    <property type="entry name" value="P-loop_NTPase"/>
</dbReference>
<proteinExistence type="predicted"/>
<dbReference type="SUPFAM" id="SSF52540">
    <property type="entry name" value="P-loop containing nucleoside triphosphate hydrolases"/>
    <property type="match status" value="1"/>
</dbReference>
<dbReference type="Gene3D" id="3.40.50.300">
    <property type="entry name" value="P-loop containing nucleotide triphosphate hydrolases"/>
    <property type="match status" value="1"/>
</dbReference>
<reference evidence="1" key="1">
    <citation type="journal article" date="2014" name="Front. Microbiol.">
        <title>High frequency of phylogenetically diverse reductive dehalogenase-homologous genes in deep subseafloor sedimentary metagenomes.</title>
        <authorList>
            <person name="Kawai M."/>
            <person name="Futagami T."/>
            <person name="Toyoda A."/>
            <person name="Takaki Y."/>
            <person name="Nishi S."/>
            <person name="Hori S."/>
            <person name="Arai W."/>
            <person name="Tsubouchi T."/>
            <person name="Morono Y."/>
            <person name="Uchiyama I."/>
            <person name="Ito T."/>
            <person name="Fujiyama A."/>
            <person name="Inagaki F."/>
            <person name="Takami H."/>
        </authorList>
    </citation>
    <scope>NUCLEOTIDE SEQUENCE</scope>
    <source>
        <strain evidence="1">Expedition CK06-06</strain>
    </source>
</reference>
<dbReference type="EMBL" id="BARS01050591">
    <property type="protein sequence ID" value="GAG49788.1"/>
    <property type="molecule type" value="Genomic_DNA"/>
</dbReference>
<protein>
    <submittedName>
        <fullName evidence="1">Uncharacterized protein</fullName>
    </submittedName>
</protein>